<evidence type="ECO:0000256" key="2">
    <source>
        <dbReference type="ARBA" id="ARBA00023242"/>
    </source>
</evidence>
<dbReference type="GO" id="GO:0005634">
    <property type="term" value="C:nucleus"/>
    <property type="evidence" value="ECO:0007669"/>
    <property type="project" value="UniProtKB-SubCell"/>
</dbReference>
<dbReference type="OrthoDB" id="1678912at2759"/>
<dbReference type="PROSITE" id="PS50013">
    <property type="entry name" value="CHROMO_2"/>
    <property type="match status" value="1"/>
</dbReference>
<dbReference type="EMBL" id="GL732549">
    <property type="protein sequence ID" value="EFX80001.1"/>
    <property type="molecule type" value="Genomic_DNA"/>
</dbReference>
<dbReference type="PANTHER" id="PTHR22812">
    <property type="entry name" value="CHROMOBOX PROTEIN"/>
    <property type="match status" value="1"/>
</dbReference>
<keyword evidence="6" id="KW-1185">Reference proteome</keyword>
<comment type="subcellular location">
    <subcellularLocation>
        <location evidence="1">Nucleus</location>
    </subcellularLocation>
</comment>
<dbReference type="KEGG" id="dpx:DAPPUDRAFT_319045"/>
<dbReference type="GO" id="GO:0005721">
    <property type="term" value="C:pericentric heterochromatin"/>
    <property type="evidence" value="ECO:0000318"/>
    <property type="project" value="GO_Central"/>
</dbReference>
<dbReference type="HOGENOM" id="CLU_710310_0_0_1"/>
<feature type="compositionally biased region" description="Acidic residues" evidence="3">
    <location>
        <begin position="210"/>
        <end position="219"/>
    </location>
</feature>
<evidence type="ECO:0000256" key="1">
    <source>
        <dbReference type="ARBA" id="ARBA00004123"/>
    </source>
</evidence>
<evidence type="ECO:0000256" key="3">
    <source>
        <dbReference type="SAM" id="MobiDB-lite"/>
    </source>
</evidence>
<reference evidence="5 6" key="1">
    <citation type="journal article" date="2011" name="Science">
        <title>The ecoresponsive genome of Daphnia pulex.</title>
        <authorList>
            <person name="Colbourne J.K."/>
            <person name="Pfrender M.E."/>
            <person name="Gilbert D."/>
            <person name="Thomas W.K."/>
            <person name="Tucker A."/>
            <person name="Oakley T.H."/>
            <person name="Tokishita S."/>
            <person name="Aerts A."/>
            <person name="Arnold G.J."/>
            <person name="Basu M.K."/>
            <person name="Bauer D.J."/>
            <person name="Caceres C.E."/>
            <person name="Carmel L."/>
            <person name="Casola C."/>
            <person name="Choi J.H."/>
            <person name="Detter J.C."/>
            <person name="Dong Q."/>
            <person name="Dusheyko S."/>
            <person name="Eads B.D."/>
            <person name="Frohlich T."/>
            <person name="Geiler-Samerotte K.A."/>
            <person name="Gerlach D."/>
            <person name="Hatcher P."/>
            <person name="Jogdeo S."/>
            <person name="Krijgsveld J."/>
            <person name="Kriventseva E.V."/>
            <person name="Kultz D."/>
            <person name="Laforsch C."/>
            <person name="Lindquist E."/>
            <person name="Lopez J."/>
            <person name="Manak J.R."/>
            <person name="Muller J."/>
            <person name="Pangilinan J."/>
            <person name="Patwardhan R.P."/>
            <person name="Pitluck S."/>
            <person name="Pritham E.J."/>
            <person name="Rechtsteiner A."/>
            <person name="Rho M."/>
            <person name="Rogozin I.B."/>
            <person name="Sakarya O."/>
            <person name="Salamov A."/>
            <person name="Schaack S."/>
            <person name="Shapiro H."/>
            <person name="Shiga Y."/>
            <person name="Skalitzky C."/>
            <person name="Smith Z."/>
            <person name="Souvorov A."/>
            <person name="Sung W."/>
            <person name="Tang Z."/>
            <person name="Tsuchiya D."/>
            <person name="Tu H."/>
            <person name="Vos H."/>
            <person name="Wang M."/>
            <person name="Wolf Y.I."/>
            <person name="Yamagata H."/>
            <person name="Yamada T."/>
            <person name="Ye Y."/>
            <person name="Shaw J.R."/>
            <person name="Andrews J."/>
            <person name="Crease T.J."/>
            <person name="Tang H."/>
            <person name="Lucas S.M."/>
            <person name="Robertson H.M."/>
            <person name="Bork P."/>
            <person name="Koonin E.V."/>
            <person name="Zdobnov E.M."/>
            <person name="Grigoriev I.V."/>
            <person name="Lynch M."/>
            <person name="Boore J.L."/>
        </authorList>
    </citation>
    <scope>NUCLEOTIDE SEQUENCE [LARGE SCALE GENOMIC DNA]</scope>
</reference>
<name>E9GKI7_DAPPU</name>
<keyword evidence="2" id="KW-0539">Nucleus</keyword>
<evidence type="ECO:0000313" key="6">
    <source>
        <dbReference type="Proteomes" id="UP000000305"/>
    </source>
</evidence>
<organism evidence="5 6">
    <name type="scientific">Daphnia pulex</name>
    <name type="common">Water flea</name>
    <dbReference type="NCBI Taxonomy" id="6669"/>
    <lineage>
        <taxon>Eukaryota</taxon>
        <taxon>Metazoa</taxon>
        <taxon>Ecdysozoa</taxon>
        <taxon>Arthropoda</taxon>
        <taxon>Crustacea</taxon>
        <taxon>Branchiopoda</taxon>
        <taxon>Diplostraca</taxon>
        <taxon>Cladocera</taxon>
        <taxon>Anomopoda</taxon>
        <taxon>Daphniidae</taxon>
        <taxon>Daphnia</taxon>
    </lineage>
</organism>
<dbReference type="InterPro" id="IPR000953">
    <property type="entry name" value="Chromo/chromo_shadow_dom"/>
</dbReference>
<dbReference type="SUPFAM" id="SSF54160">
    <property type="entry name" value="Chromo domain-like"/>
    <property type="match status" value="1"/>
</dbReference>
<dbReference type="InterPro" id="IPR023780">
    <property type="entry name" value="Chromo_domain"/>
</dbReference>
<feature type="region of interest" description="Disordered" evidence="3">
    <location>
        <begin position="104"/>
        <end position="219"/>
    </location>
</feature>
<dbReference type="AlphaFoldDB" id="E9GKI7"/>
<dbReference type="GO" id="GO:0031507">
    <property type="term" value="P:heterochromatin formation"/>
    <property type="evidence" value="ECO:0000318"/>
    <property type="project" value="GO_Central"/>
</dbReference>
<evidence type="ECO:0000259" key="4">
    <source>
        <dbReference type="PROSITE" id="PS50013"/>
    </source>
</evidence>
<dbReference type="Gene3D" id="2.40.50.40">
    <property type="match status" value="1"/>
</dbReference>
<feature type="domain" description="Chromo" evidence="4">
    <location>
        <begin position="36"/>
        <end position="93"/>
    </location>
</feature>
<evidence type="ECO:0000313" key="5">
    <source>
        <dbReference type="EMBL" id="EFX80001.1"/>
    </source>
</evidence>
<dbReference type="InterPro" id="IPR016197">
    <property type="entry name" value="Chromo-like_dom_sf"/>
</dbReference>
<dbReference type="SMART" id="SM00298">
    <property type="entry name" value="CHROMO"/>
    <property type="match status" value="1"/>
</dbReference>
<sequence length="456" mass="51176">MIAQIMSYTACVPAAFATRLINLFKEEVPDFYEKCEAAERLLLADPKQQVYLTKWKGYDNSFNSWEPESFFKKEKKLLAKFQKDFLEKGGDPNKTVTAEMVAHQYDDKGRSTRASGSEDPQSTDNTPQPLPKKTRYSLRSVPKTKEIPQAHSGASGFARQISEPSTSKEIPQAHSGASGYARQISGPSTSKEIPRAHAEASGFARQISEHEDDDVMGNDVDQMDVDRIDEIDEDRPPNFVHPYAKYTVNHIFSKPSIDFYKDPLIEDLIMENLVTSVEDIRIEPEHQEDVRLEVDNHDDDSLVVDDHHQEKQQQHAIPATPASPILPLVAVAEPAAMPALQEIAAAPTDREEEEENLQIMIQLAPASPILPRVAVAESAVMPPLQAIAAAYAADSEKENLQILIPQEERLDLDPMFIPLPMLNQAPPVKPKYKRRRHFRKCGKCGERTHHMANCPN</sequence>
<dbReference type="Pfam" id="PF00385">
    <property type="entry name" value="Chromo"/>
    <property type="match status" value="1"/>
</dbReference>
<feature type="compositionally biased region" description="Polar residues" evidence="3">
    <location>
        <begin position="112"/>
        <end position="127"/>
    </location>
</feature>
<dbReference type="InterPro" id="IPR051219">
    <property type="entry name" value="Heterochromatin_chromo-domain"/>
</dbReference>
<dbReference type="InParanoid" id="E9GKI7"/>
<accession>E9GKI7</accession>
<protein>
    <recommendedName>
        <fullName evidence="4">Chromo domain-containing protein</fullName>
    </recommendedName>
</protein>
<gene>
    <name evidence="5" type="ORF">DAPPUDRAFT_319045</name>
</gene>
<dbReference type="Proteomes" id="UP000000305">
    <property type="component" value="Unassembled WGS sequence"/>
</dbReference>
<dbReference type="GO" id="GO:0003682">
    <property type="term" value="F:chromatin binding"/>
    <property type="evidence" value="ECO:0000318"/>
    <property type="project" value="GO_Central"/>
</dbReference>
<proteinExistence type="predicted"/>